<evidence type="ECO:0000256" key="6">
    <source>
        <dbReference type="ARBA" id="ARBA00023204"/>
    </source>
</evidence>
<accession>A0A0C5W0F9</accession>
<comment type="similarity">
    <text evidence="7">Belongs to the RecR family.</text>
</comment>
<dbReference type="RefSeq" id="WP_044618245.1">
    <property type="nucleotide sequence ID" value="NZ_CP007142.1"/>
</dbReference>
<dbReference type="SUPFAM" id="SSF111304">
    <property type="entry name" value="Recombination protein RecR"/>
    <property type="match status" value="1"/>
</dbReference>
<dbReference type="GO" id="GO:0006310">
    <property type="term" value="P:DNA recombination"/>
    <property type="evidence" value="ECO:0007669"/>
    <property type="project" value="UniProtKB-UniRule"/>
</dbReference>
<keyword evidence="6 7" id="KW-0234">DNA repair</keyword>
<dbReference type="InterPro" id="IPR006171">
    <property type="entry name" value="TOPRIM_dom"/>
</dbReference>
<organism evidence="9 10">
    <name type="scientific">Gynuella sunshinyii YC6258</name>
    <dbReference type="NCBI Taxonomy" id="1445510"/>
    <lineage>
        <taxon>Bacteria</taxon>
        <taxon>Pseudomonadati</taxon>
        <taxon>Pseudomonadota</taxon>
        <taxon>Gammaproteobacteria</taxon>
        <taxon>Oceanospirillales</taxon>
        <taxon>Saccharospirillaceae</taxon>
        <taxon>Gynuella</taxon>
    </lineage>
</organism>
<dbReference type="AlphaFoldDB" id="A0A0C5W0F9"/>
<dbReference type="InterPro" id="IPR034137">
    <property type="entry name" value="TOPRIM_RecR"/>
</dbReference>
<dbReference type="PANTHER" id="PTHR30446">
    <property type="entry name" value="RECOMBINATION PROTEIN RECR"/>
    <property type="match status" value="1"/>
</dbReference>
<evidence type="ECO:0000313" key="10">
    <source>
        <dbReference type="Proteomes" id="UP000032266"/>
    </source>
</evidence>
<dbReference type="InterPro" id="IPR023627">
    <property type="entry name" value="Rcmb_RecR"/>
</dbReference>
<reference evidence="9 10" key="1">
    <citation type="submission" date="2014-01" db="EMBL/GenBank/DDBJ databases">
        <title>Full genme sequencing of cellulolytic bacterium Gynuella sunshinyii YC6258T gen. nov., sp. nov.</title>
        <authorList>
            <person name="Khan H."/>
            <person name="Chung E.J."/>
            <person name="Chung Y.R."/>
        </authorList>
    </citation>
    <scope>NUCLEOTIDE SEQUENCE [LARGE SCALE GENOMIC DNA]</scope>
    <source>
        <strain evidence="9 10">YC6258</strain>
    </source>
</reference>
<evidence type="ECO:0000259" key="8">
    <source>
        <dbReference type="PROSITE" id="PS50880"/>
    </source>
</evidence>
<feature type="domain" description="Toprim" evidence="8">
    <location>
        <begin position="81"/>
        <end position="176"/>
    </location>
</feature>
<dbReference type="PANTHER" id="PTHR30446:SF0">
    <property type="entry name" value="RECOMBINATION PROTEIN RECR"/>
    <property type="match status" value="1"/>
</dbReference>
<evidence type="ECO:0000256" key="7">
    <source>
        <dbReference type="HAMAP-Rule" id="MF_00017"/>
    </source>
</evidence>
<dbReference type="InterPro" id="IPR015967">
    <property type="entry name" value="Rcmb_RecR_Znf"/>
</dbReference>
<sequence>MATYSPLTEKLIQALRVLPGVGLKSAQRMALHLLERDREGALRLADQLRSTLSGVSHCQQCRLLCEADICHICSDELRNQRQICVVETPANLSAIESTGIYEGVYFVLMGHLSPIDGIGPEEIGLHLLFEQIEQRQVEELILATSPTVEGEATAHYIRQKLDAKGIKITRLAHGIPMGAELDQVDGHTLHHALQSRKVV</sequence>
<name>A0A0C5W0F9_9GAMM</name>
<dbReference type="InterPro" id="IPR000093">
    <property type="entry name" value="DNA_Rcmb_RecR"/>
</dbReference>
<evidence type="ECO:0000256" key="2">
    <source>
        <dbReference type="ARBA" id="ARBA00022763"/>
    </source>
</evidence>
<dbReference type="Gene3D" id="1.10.8.420">
    <property type="entry name" value="RecR Domain 1"/>
    <property type="match status" value="1"/>
</dbReference>
<gene>
    <name evidence="7" type="primary">recR</name>
    <name evidence="9" type="ORF">YC6258_04138</name>
</gene>
<dbReference type="HOGENOM" id="CLU_060739_1_2_6"/>
<evidence type="ECO:0000313" key="9">
    <source>
        <dbReference type="EMBL" id="AJQ96174.1"/>
    </source>
</evidence>
<dbReference type="Pfam" id="PF13662">
    <property type="entry name" value="Toprim_4"/>
    <property type="match status" value="1"/>
</dbReference>
<dbReference type="Pfam" id="PF02132">
    <property type="entry name" value="RecR_ZnF"/>
    <property type="match status" value="1"/>
</dbReference>
<dbReference type="GO" id="GO:0006281">
    <property type="term" value="P:DNA repair"/>
    <property type="evidence" value="ECO:0007669"/>
    <property type="project" value="UniProtKB-UniRule"/>
</dbReference>
<dbReference type="Gene3D" id="3.40.1360.10">
    <property type="match status" value="1"/>
</dbReference>
<dbReference type="STRING" id="1445510.YC6258_04138"/>
<dbReference type="Proteomes" id="UP000032266">
    <property type="component" value="Chromosome"/>
</dbReference>
<dbReference type="PROSITE" id="PS01300">
    <property type="entry name" value="RECR"/>
    <property type="match status" value="1"/>
</dbReference>
<dbReference type="PROSITE" id="PS50880">
    <property type="entry name" value="TOPRIM"/>
    <property type="match status" value="1"/>
</dbReference>
<keyword evidence="1 7" id="KW-0479">Metal-binding</keyword>
<feature type="zinc finger region" description="C4-type" evidence="7">
    <location>
        <begin position="58"/>
        <end position="73"/>
    </location>
</feature>
<evidence type="ECO:0000256" key="5">
    <source>
        <dbReference type="ARBA" id="ARBA00023172"/>
    </source>
</evidence>
<dbReference type="GO" id="GO:0008270">
    <property type="term" value="F:zinc ion binding"/>
    <property type="evidence" value="ECO:0007669"/>
    <property type="project" value="UniProtKB-KW"/>
</dbReference>
<keyword evidence="4 7" id="KW-0862">Zinc</keyword>
<keyword evidence="5 7" id="KW-0233">DNA recombination</keyword>
<dbReference type="HAMAP" id="MF_00017">
    <property type="entry name" value="RecR"/>
    <property type="match status" value="1"/>
</dbReference>
<dbReference type="NCBIfam" id="TIGR00615">
    <property type="entry name" value="recR"/>
    <property type="match status" value="1"/>
</dbReference>
<evidence type="ECO:0000256" key="1">
    <source>
        <dbReference type="ARBA" id="ARBA00022723"/>
    </source>
</evidence>
<evidence type="ECO:0000256" key="4">
    <source>
        <dbReference type="ARBA" id="ARBA00022833"/>
    </source>
</evidence>
<proteinExistence type="inferred from homology"/>
<dbReference type="CDD" id="cd01025">
    <property type="entry name" value="TOPRIM_recR"/>
    <property type="match status" value="1"/>
</dbReference>
<dbReference type="KEGG" id="gsn:YC6258_04138"/>
<dbReference type="Pfam" id="PF21175">
    <property type="entry name" value="RecR_C"/>
    <property type="match status" value="1"/>
</dbReference>
<keyword evidence="3 7" id="KW-0863">Zinc-finger</keyword>
<dbReference type="EMBL" id="CP007142">
    <property type="protein sequence ID" value="AJQ96174.1"/>
    <property type="molecule type" value="Genomic_DNA"/>
</dbReference>
<dbReference type="SMART" id="SM00493">
    <property type="entry name" value="TOPRIM"/>
    <property type="match status" value="1"/>
</dbReference>
<evidence type="ECO:0000256" key="3">
    <source>
        <dbReference type="ARBA" id="ARBA00022771"/>
    </source>
</evidence>
<dbReference type="Pfam" id="PF21176">
    <property type="entry name" value="RecR_HhH"/>
    <property type="match status" value="1"/>
</dbReference>
<dbReference type="OrthoDB" id="9802672at2"/>
<keyword evidence="2 7" id="KW-0227">DNA damage</keyword>
<dbReference type="PATRIC" id="fig|1445510.3.peg.4110"/>
<protein>
    <recommendedName>
        <fullName evidence="7">Recombination protein RecR</fullName>
    </recommendedName>
</protein>
<comment type="function">
    <text evidence="7">May play a role in DNA repair. It seems to be involved in an RecBC-independent recombinational process of DNA repair. It may act with RecF and RecO.</text>
</comment>
<dbReference type="GO" id="GO:0003677">
    <property type="term" value="F:DNA binding"/>
    <property type="evidence" value="ECO:0007669"/>
    <property type="project" value="UniProtKB-UniRule"/>
</dbReference>
<keyword evidence="10" id="KW-1185">Reference proteome</keyword>